<proteinExistence type="predicted"/>
<gene>
    <name evidence="1" type="ORF">L195_g062459</name>
</gene>
<comment type="caution">
    <text evidence="1">The sequence shown here is derived from an EMBL/GenBank/DDBJ whole genome shotgun (WGS) entry which is preliminary data.</text>
</comment>
<reference evidence="1 2" key="1">
    <citation type="journal article" date="2014" name="Am. J. Bot.">
        <title>Genome assembly and annotation for red clover (Trifolium pratense; Fabaceae).</title>
        <authorList>
            <person name="Istvanek J."/>
            <person name="Jaros M."/>
            <person name="Krenek A."/>
            <person name="Repkova J."/>
        </authorList>
    </citation>
    <scope>NUCLEOTIDE SEQUENCE [LARGE SCALE GENOMIC DNA]</scope>
    <source>
        <strain evidence="2">cv. Tatra</strain>
        <tissue evidence="1">Young leaves</tissue>
    </source>
</reference>
<dbReference type="Proteomes" id="UP000236291">
    <property type="component" value="Unassembled WGS sequence"/>
</dbReference>
<protein>
    <submittedName>
        <fullName evidence="1">Uncharacterized protein</fullName>
    </submittedName>
</protein>
<evidence type="ECO:0000313" key="2">
    <source>
        <dbReference type="Proteomes" id="UP000236291"/>
    </source>
</evidence>
<name>A0A2K3KFY7_TRIPR</name>
<organism evidence="1 2">
    <name type="scientific">Trifolium pratense</name>
    <name type="common">Red clover</name>
    <dbReference type="NCBI Taxonomy" id="57577"/>
    <lineage>
        <taxon>Eukaryota</taxon>
        <taxon>Viridiplantae</taxon>
        <taxon>Streptophyta</taxon>
        <taxon>Embryophyta</taxon>
        <taxon>Tracheophyta</taxon>
        <taxon>Spermatophyta</taxon>
        <taxon>Magnoliopsida</taxon>
        <taxon>eudicotyledons</taxon>
        <taxon>Gunneridae</taxon>
        <taxon>Pentapetalae</taxon>
        <taxon>rosids</taxon>
        <taxon>fabids</taxon>
        <taxon>Fabales</taxon>
        <taxon>Fabaceae</taxon>
        <taxon>Papilionoideae</taxon>
        <taxon>50 kb inversion clade</taxon>
        <taxon>NPAAA clade</taxon>
        <taxon>Hologalegina</taxon>
        <taxon>IRL clade</taxon>
        <taxon>Trifolieae</taxon>
        <taxon>Trifolium</taxon>
    </lineage>
</organism>
<dbReference type="EMBL" id="ASHM01175697">
    <property type="protein sequence ID" value="PNX65169.1"/>
    <property type="molecule type" value="Genomic_DNA"/>
</dbReference>
<reference evidence="1 2" key="2">
    <citation type="journal article" date="2017" name="Front. Plant Sci.">
        <title>Gene Classification and Mining of Molecular Markers Useful in Red Clover (Trifolium pratense) Breeding.</title>
        <authorList>
            <person name="Istvanek J."/>
            <person name="Dluhosova J."/>
            <person name="Dluhos P."/>
            <person name="Patkova L."/>
            <person name="Nedelnik J."/>
            <person name="Repkova J."/>
        </authorList>
    </citation>
    <scope>NUCLEOTIDE SEQUENCE [LARGE SCALE GENOMIC DNA]</scope>
    <source>
        <strain evidence="2">cv. Tatra</strain>
        <tissue evidence="1">Young leaves</tissue>
    </source>
</reference>
<accession>A0A2K3KFY7</accession>
<sequence length="46" mass="5087">MNPFLCAQFCNTVGSATPIFVLAVQEPLRTSVTAYSRVRMQHKCGI</sequence>
<dbReference type="AlphaFoldDB" id="A0A2K3KFY7"/>
<evidence type="ECO:0000313" key="1">
    <source>
        <dbReference type="EMBL" id="PNX65169.1"/>
    </source>
</evidence>